<dbReference type="PANTHER" id="PTHR45947:SF3">
    <property type="entry name" value="SULFOQUINOVOSYL TRANSFERASE SQD2"/>
    <property type="match status" value="1"/>
</dbReference>
<comment type="caution">
    <text evidence="2">The sequence shown here is derived from an EMBL/GenBank/DDBJ whole genome shotgun (WGS) entry which is preliminary data.</text>
</comment>
<dbReference type="InterPro" id="IPR050194">
    <property type="entry name" value="Glycosyltransferase_grp1"/>
</dbReference>
<evidence type="ECO:0000313" key="3">
    <source>
        <dbReference type="Proteomes" id="UP000077173"/>
    </source>
</evidence>
<dbReference type="Proteomes" id="UP000077173">
    <property type="component" value="Unassembled WGS sequence"/>
</dbReference>
<gene>
    <name evidence="2" type="ORF">AXW67_39780</name>
</gene>
<reference evidence="2 3" key="1">
    <citation type="submission" date="2016-02" db="EMBL/GenBank/DDBJ databases">
        <title>Draft genome sequence of the strain BR 10247T Bradyrhizobium neotropicale isolated from nodules of Centrolobium paraense.</title>
        <authorList>
            <person name="Simoes-Araujo J.L."/>
            <person name="Barauna A.C."/>
            <person name="Silva K."/>
            <person name="Zilli J.E."/>
        </authorList>
    </citation>
    <scope>NUCLEOTIDE SEQUENCE [LARGE SCALE GENOMIC DNA]</scope>
    <source>
        <strain evidence="2 3">BR 10247</strain>
    </source>
</reference>
<dbReference type="Pfam" id="PF00534">
    <property type="entry name" value="Glycos_transf_1"/>
    <property type="match status" value="1"/>
</dbReference>
<sequence length="376" mass="41960">MTISVAHVLRTYGVSGGERQLAQLFAAETGSIYKNTFYSLYNNPACTAYFSRISGLHLKTVLGLRASVFPNLAVELLLLAVLAPVLQLRILYLMMSGRHRICIVHGLQAAVACWLSACLMRNIHFVYIHRGTKSRAGSHPVFKWLYWPFEIIAGVSIASADSLKPLAGKRKVVALENGIDLERLREMTKGCERRRSDDPLRLISSARLIKDKEHAFLLDVFKKLVQRWPNLEFVIAGDGPERQNLIERAEQLGVAGKVHLIGHVTDIICRMANSDIFVHASRMEGMSNSVLEAMALGVPSVVVDAPGVSECHRNGETGFVVARDRDEMARKLALLIDDRNVRSVMGERARQRAQDEYSIAANRARYHALYRELLGS</sequence>
<feature type="domain" description="Glycosyl transferase family 1" evidence="1">
    <location>
        <begin position="196"/>
        <end position="352"/>
    </location>
</feature>
<protein>
    <recommendedName>
        <fullName evidence="1">Glycosyl transferase family 1 domain-containing protein</fullName>
    </recommendedName>
</protein>
<dbReference type="AlphaFoldDB" id="A0A176ZGD3"/>
<dbReference type="EMBL" id="LSEF01000029">
    <property type="protein sequence ID" value="OAF18836.1"/>
    <property type="molecule type" value="Genomic_DNA"/>
</dbReference>
<dbReference type="PANTHER" id="PTHR45947">
    <property type="entry name" value="SULFOQUINOVOSYL TRANSFERASE SQD2"/>
    <property type="match status" value="1"/>
</dbReference>
<dbReference type="GO" id="GO:0016757">
    <property type="term" value="F:glycosyltransferase activity"/>
    <property type="evidence" value="ECO:0007669"/>
    <property type="project" value="InterPro"/>
</dbReference>
<dbReference type="Gene3D" id="3.40.50.2000">
    <property type="entry name" value="Glycogen Phosphorylase B"/>
    <property type="match status" value="2"/>
</dbReference>
<evidence type="ECO:0000259" key="1">
    <source>
        <dbReference type="Pfam" id="PF00534"/>
    </source>
</evidence>
<accession>A0A176ZGD3</accession>
<proteinExistence type="predicted"/>
<dbReference type="CDD" id="cd03801">
    <property type="entry name" value="GT4_PimA-like"/>
    <property type="match status" value="1"/>
</dbReference>
<organism evidence="2 3">
    <name type="scientific">Bradyrhizobium neotropicale</name>
    <dbReference type="NCBI Taxonomy" id="1497615"/>
    <lineage>
        <taxon>Bacteria</taxon>
        <taxon>Pseudomonadati</taxon>
        <taxon>Pseudomonadota</taxon>
        <taxon>Alphaproteobacteria</taxon>
        <taxon>Hyphomicrobiales</taxon>
        <taxon>Nitrobacteraceae</taxon>
        <taxon>Bradyrhizobium</taxon>
    </lineage>
</organism>
<dbReference type="SUPFAM" id="SSF53756">
    <property type="entry name" value="UDP-Glycosyltransferase/glycogen phosphorylase"/>
    <property type="match status" value="1"/>
</dbReference>
<dbReference type="InterPro" id="IPR001296">
    <property type="entry name" value="Glyco_trans_1"/>
</dbReference>
<dbReference type="RefSeq" id="WP_063677336.1">
    <property type="nucleotide sequence ID" value="NZ_LSEF01000029.1"/>
</dbReference>
<name>A0A176ZGD3_9BRAD</name>
<evidence type="ECO:0000313" key="2">
    <source>
        <dbReference type="EMBL" id="OAF18836.1"/>
    </source>
</evidence>
<keyword evidence="3" id="KW-1185">Reference proteome</keyword>